<keyword evidence="6 14" id="KW-0067">ATP-binding</keyword>
<evidence type="ECO:0000256" key="3">
    <source>
        <dbReference type="ARBA" id="ARBA00022475"/>
    </source>
</evidence>
<proteinExistence type="inferred from homology"/>
<dbReference type="InterPro" id="IPR003439">
    <property type="entry name" value="ABC_transporter-like_ATP-bd"/>
</dbReference>
<evidence type="ECO:0000256" key="8">
    <source>
        <dbReference type="ARBA" id="ARBA00023136"/>
    </source>
</evidence>
<dbReference type="Pfam" id="PF00664">
    <property type="entry name" value="ABC_membrane"/>
    <property type="match status" value="1"/>
</dbReference>
<evidence type="ECO:0000256" key="11">
    <source>
        <dbReference type="SAM" id="Phobius"/>
    </source>
</evidence>
<evidence type="ECO:0000256" key="6">
    <source>
        <dbReference type="ARBA" id="ARBA00022840"/>
    </source>
</evidence>
<evidence type="ECO:0000256" key="4">
    <source>
        <dbReference type="ARBA" id="ARBA00022692"/>
    </source>
</evidence>
<dbReference type="Proteomes" id="UP000789325">
    <property type="component" value="Unassembled WGS sequence"/>
</dbReference>
<evidence type="ECO:0000256" key="5">
    <source>
        <dbReference type="ARBA" id="ARBA00022741"/>
    </source>
</evidence>
<comment type="subcellular location">
    <subcellularLocation>
        <location evidence="1">Cell inner membrane</location>
        <topology evidence="1">Multi-pass membrane protein</topology>
    </subcellularLocation>
</comment>
<feature type="compositionally biased region" description="Basic residues" evidence="10">
    <location>
        <begin position="22"/>
        <end position="31"/>
    </location>
</feature>
<dbReference type="EMBL" id="DYZL01000208">
    <property type="protein sequence ID" value="HJH44194.1"/>
    <property type="molecule type" value="Genomic_DNA"/>
</dbReference>
<dbReference type="GO" id="GO:0016887">
    <property type="term" value="F:ATP hydrolysis activity"/>
    <property type="evidence" value="ECO:0007669"/>
    <property type="project" value="InterPro"/>
</dbReference>
<organism evidence="14 15">
    <name type="scientific">Rubneribacter badeniensis</name>
    <dbReference type="NCBI Taxonomy" id="2070688"/>
    <lineage>
        <taxon>Bacteria</taxon>
        <taxon>Bacillati</taxon>
        <taxon>Actinomycetota</taxon>
        <taxon>Coriobacteriia</taxon>
        <taxon>Eggerthellales</taxon>
        <taxon>Eggerthellaceae</taxon>
        <taxon>Rubneribacter</taxon>
    </lineage>
</organism>
<gene>
    <name evidence="14" type="ORF">K8V16_10440</name>
</gene>
<evidence type="ECO:0000256" key="9">
    <source>
        <dbReference type="ARBA" id="ARBA00023455"/>
    </source>
</evidence>
<dbReference type="PROSITE" id="PS00211">
    <property type="entry name" value="ABC_TRANSPORTER_1"/>
    <property type="match status" value="1"/>
</dbReference>
<evidence type="ECO:0000313" key="15">
    <source>
        <dbReference type="Proteomes" id="UP000789325"/>
    </source>
</evidence>
<name>A0A9D3ADU1_9ACTN</name>
<feature type="transmembrane region" description="Helical" evidence="11">
    <location>
        <begin position="95"/>
        <end position="120"/>
    </location>
</feature>
<dbReference type="SMART" id="SM00382">
    <property type="entry name" value="AAA"/>
    <property type="match status" value="1"/>
</dbReference>
<dbReference type="GO" id="GO:0034040">
    <property type="term" value="F:ATPase-coupled lipid transmembrane transporter activity"/>
    <property type="evidence" value="ECO:0007669"/>
    <property type="project" value="TreeGrafter"/>
</dbReference>
<dbReference type="InterPro" id="IPR027417">
    <property type="entry name" value="P-loop_NTPase"/>
</dbReference>
<dbReference type="Gene3D" id="3.40.50.300">
    <property type="entry name" value="P-loop containing nucleotide triphosphate hydrolases"/>
    <property type="match status" value="1"/>
</dbReference>
<dbReference type="InterPro" id="IPR011527">
    <property type="entry name" value="ABC1_TM_dom"/>
</dbReference>
<feature type="region of interest" description="Disordered" evidence="10">
    <location>
        <begin position="1"/>
        <end position="35"/>
    </location>
</feature>
<reference evidence="14" key="1">
    <citation type="journal article" date="2021" name="PeerJ">
        <title>Extensive microbial diversity within the chicken gut microbiome revealed by metagenomics and culture.</title>
        <authorList>
            <person name="Gilroy R."/>
            <person name="Ravi A."/>
            <person name="Getino M."/>
            <person name="Pursley I."/>
            <person name="Horton D.L."/>
            <person name="Alikhan N.F."/>
            <person name="Baker D."/>
            <person name="Gharbi K."/>
            <person name="Hall N."/>
            <person name="Watson M."/>
            <person name="Adriaenssens E.M."/>
            <person name="Foster-Nyarko E."/>
            <person name="Jarju S."/>
            <person name="Secka A."/>
            <person name="Antonio M."/>
            <person name="Oren A."/>
            <person name="Chaudhuri R.R."/>
            <person name="La Ragione R."/>
            <person name="Hildebrand F."/>
            <person name="Pallen M.J."/>
        </authorList>
    </citation>
    <scope>NUCLEOTIDE SEQUENCE</scope>
    <source>
        <strain evidence="14">USAMLcec12-2067</strain>
    </source>
</reference>
<feature type="domain" description="ABC transporter" evidence="12">
    <location>
        <begin position="381"/>
        <end position="616"/>
    </location>
</feature>
<feature type="transmembrane region" description="Helical" evidence="11">
    <location>
        <begin position="322"/>
        <end position="341"/>
    </location>
</feature>
<dbReference type="InterPro" id="IPR036640">
    <property type="entry name" value="ABC1_TM_sf"/>
</dbReference>
<keyword evidence="4 11" id="KW-0812">Transmembrane</keyword>
<evidence type="ECO:0000256" key="1">
    <source>
        <dbReference type="ARBA" id="ARBA00004429"/>
    </source>
</evidence>
<reference evidence="14" key="2">
    <citation type="submission" date="2021-09" db="EMBL/GenBank/DDBJ databases">
        <authorList>
            <person name="Gilroy R."/>
        </authorList>
    </citation>
    <scope>NUCLEOTIDE SEQUENCE</scope>
    <source>
        <strain evidence="14">USAMLcec12-2067</strain>
    </source>
</reference>
<feature type="transmembrane region" description="Helical" evidence="11">
    <location>
        <begin position="49"/>
        <end position="75"/>
    </location>
</feature>
<dbReference type="InterPro" id="IPR003593">
    <property type="entry name" value="AAA+_ATPase"/>
</dbReference>
<sequence length="635" mass="67693">MVEKRQGSKGPGGTPSEPGKPKPPKPPKPPKQRNPIARLLDFAGGHRKLTVLGCVLSGVNAVLSIAMLVCVWFVLRDLVAAAPNWAQATHAAAYGLAALAFALAGLVVYFAALMCTHLAAFRTATNMRKAALAHLARVPLGYFGTHSTGELRRVIEGATGLTEGVLAHRFPDFVGALVTPVAFFVVMFVFDWVLGLLCLVPIVVSALCMMWMMAGGGGDENTNMMTFMKNYQDALDRMNKGAVEYVRGIPVVKVFQQTVRSFHTFRDAIKAYVDFANAYVRLCTPPQVAQLVAINATFAVLVPAGILLAQSAGDFPAFLSDFLFYVVFSALTTMMMTKVMYASQALTEAQDAVMRLEGILGAPLMHEVAPDRAKEPAGNSIEFDHVSFTYPTADAPALRDVTLSVPAGATVALVGPSGGGKTTAASLVPRFWDVGEGAVRIGDVDVRDIPQRALMERVAFVFQNERLFKQSIADNIRAARPGATRAEVEAAAHAAQCDDIVAKLPDGLDTVVGAAGVHLSGGERQRVALARAILKDAPIVVLDEATAFADPENEALIQRALAHLTRGKTVLMIAHRLSTVVGADKICVLADGRLVEEGAHDELAAAGGVYARMWEDYRRAAAWRIGKAEGGGHAA</sequence>
<evidence type="ECO:0000313" key="14">
    <source>
        <dbReference type="EMBL" id="HJH44194.1"/>
    </source>
</evidence>
<dbReference type="GO" id="GO:0005524">
    <property type="term" value="F:ATP binding"/>
    <property type="evidence" value="ECO:0007669"/>
    <property type="project" value="UniProtKB-KW"/>
</dbReference>
<protein>
    <submittedName>
        <fullName evidence="14">ABC transporter ATP-binding protein/permease</fullName>
    </submittedName>
</protein>
<dbReference type="Gene3D" id="1.20.1560.10">
    <property type="entry name" value="ABC transporter type 1, transmembrane domain"/>
    <property type="match status" value="1"/>
</dbReference>
<dbReference type="Pfam" id="PF00005">
    <property type="entry name" value="ABC_tran"/>
    <property type="match status" value="1"/>
</dbReference>
<dbReference type="AlphaFoldDB" id="A0A9D3ADU1"/>
<comment type="caution">
    <text evidence="14">The sequence shown here is derived from an EMBL/GenBank/DDBJ whole genome shotgun (WGS) entry which is preliminary data.</text>
</comment>
<keyword evidence="3" id="KW-1003">Cell membrane</keyword>
<dbReference type="GO" id="GO:0005886">
    <property type="term" value="C:plasma membrane"/>
    <property type="evidence" value="ECO:0007669"/>
    <property type="project" value="UniProtKB-SubCell"/>
</dbReference>
<feature type="transmembrane region" description="Helical" evidence="11">
    <location>
        <begin position="199"/>
        <end position="218"/>
    </location>
</feature>
<dbReference type="InterPro" id="IPR017871">
    <property type="entry name" value="ABC_transporter-like_CS"/>
</dbReference>
<dbReference type="PROSITE" id="PS50893">
    <property type="entry name" value="ABC_TRANSPORTER_2"/>
    <property type="match status" value="1"/>
</dbReference>
<dbReference type="GO" id="GO:0140359">
    <property type="term" value="F:ABC-type transporter activity"/>
    <property type="evidence" value="ECO:0007669"/>
    <property type="project" value="InterPro"/>
</dbReference>
<dbReference type="FunFam" id="3.40.50.300:FF:000221">
    <property type="entry name" value="Multidrug ABC transporter ATP-binding protein"/>
    <property type="match status" value="1"/>
</dbReference>
<dbReference type="PROSITE" id="PS50929">
    <property type="entry name" value="ABC_TM1F"/>
    <property type="match status" value="1"/>
</dbReference>
<dbReference type="InterPro" id="IPR039421">
    <property type="entry name" value="Type_1_exporter"/>
</dbReference>
<dbReference type="SUPFAM" id="SSF90123">
    <property type="entry name" value="ABC transporter transmembrane region"/>
    <property type="match status" value="1"/>
</dbReference>
<keyword evidence="2" id="KW-0813">Transport</keyword>
<evidence type="ECO:0000256" key="7">
    <source>
        <dbReference type="ARBA" id="ARBA00022989"/>
    </source>
</evidence>
<comment type="similarity">
    <text evidence="9">Belongs to the ABC transporter superfamily. Siderophore-Fe(3+) uptake transporter (SIUT) (TC 3.A.1.21) family.</text>
</comment>
<feature type="domain" description="ABC transmembrane type-1" evidence="13">
    <location>
        <begin position="51"/>
        <end position="348"/>
    </location>
</feature>
<accession>A0A9D3ADU1</accession>
<dbReference type="SUPFAM" id="SSF52540">
    <property type="entry name" value="P-loop containing nucleoside triphosphate hydrolases"/>
    <property type="match status" value="1"/>
</dbReference>
<evidence type="ECO:0000259" key="13">
    <source>
        <dbReference type="PROSITE" id="PS50929"/>
    </source>
</evidence>
<dbReference type="PANTHER" id="PTHR24221:SF397">
    <property type="entry name" value="ABC TRANSPORTER, ATP-BINDING TRANSMEMBRANE PROTEIN"/>
    <property type="match status" value="1"/>
</dbReference>
<evidence type="ECO:0000259" key="12">
    <source>
        <dbReference type="PROSITE" id="PS50893"/>
    </source>
</evidence>
<feature type="transmembrane region" description="Helical" evidence="11">
    <location>
        <begin position="291"/>
        <end position="310"/>
    </location>
</feature>
<evidence type="ECO:0000256" key="10">
    <source>
        <dbReference type="SAM" id="MobiDB-lite"/>
    </source>
</evidence>
<evidence type="ECO:0000256" key="2">
    <source>
        <dbReference type="ARBA" id="ARBA00022448"/>
    </source>
</evidence>
<keyword evidence="7 11" id="KW-1133">Transmembrane helix</keyword>
<dbReference type="PANTHER" id="PTHR24221">
    <property type="entry name" value="ATP-BINDING CASSETTE SUB-FAMILY B"/>
    <property type="match status" value="1"/>
</dbReference>
<keyword evidence="8 11" id="KW-0472">Membrane</keyword>
<keyword evidence="5" id="KW-0547">Nucleotide-binding</keyword>